<evidence type="ECO:0000256" key="2">
    <source>
        <dbReference type="ARBA" id="ARBA00007118"/>
    </source>
</evidence>
<protein>
    <submittedName>
        <fullName evidence="6">Uncharacterized protein</fullName>
    </submittedName>
</protein>
<keyword evidence="3" id="KW-0285">Flavoprotein</keyword>
<evidence type="ECO:0000256" key="1">
    <source>
        <dbReference type="ARBA" id="ARBA00001917"/>
    </source>
</evidence>
<dbReference type="Proteomes" id="UP000228568">
    <property type="component" value="Unassembled WGS sequence"/>
</dbReference>
<keyword evidence="4" id="KW-0288">FMN</keyword>
<evidence type="ECO:0000256" key="3">
    <source>
        <dbReference type="ARBA" id="ARBA00022630"/>
    </source>
</evidence>
<dbReference type="Gene3D" id="3.40.109.10">
    <property type="entry name" value="NADH Oxidase"/>
    <property type="match status" value="1"/>
</dbReference>
<comment type="caution">
    <text evidence="6">The sequence shown here is derived from an EMBL/GenBank/DDBJ whole genome shotgun (WGS) entry which is preliminary data.</text>
</comment>
<dbReference type="PANTHER" id="PTHR43673:SF2">
    <property type="entry name" value="NITROREDUCTASE"/>
    <property type="match status" value="1"/>
</dbReference>
<dbReference type="AlphaFoldDB" id="A0A2M7VAI0"/>
<gene>
    <name evidence="6" type="ORF">COX81_00085</name>
</gene>
<dbReference type="PANTHER" id="PTHR43673">
    <property type="entry name" value="NAD(P)H NITROREDUCTASE YDGI-RELATED"/>
    <property type="match status" value="1"/>
</dbReference>
<evidence type="ECO:0000256" key="4">
    <source>
        <dbReference type="ARBA" id="ARBA00022643"/>
    </source>
</evidence>
<evidence type="ECO:0000256" key="5">
    <source>
        <dbReference type="ARBA" id="ARBA00023002"/>
    </source>
</evidence>
<reference evidence="7" key="1">
    <citation type="submission" date="2017-09" db="EMBL/GenBank/DDBJ databases">
        <title>Depth-based differentiation of microbial function through sediment-hosted aquifers and enrichment of novel symbionts in the deep terrestrial subsurface.</title>
        <authorList>
            <person name="Probst A.J."/>
            <person name="Ladd B."/>
            <person name="Jarett J.K."/>
            <person name="Geller-Mcgrath D.E."/>
            <person name="Sieber C.M.K."/>
            <person name="Emerson J.B."/>
            <person name="Anantharaman K."/>
            <person name="Thomas B.C."/>
            <person name="Malmstrom R."/>
            <person name="Stieglmeier M."/>
            <person name="Klingl A."/>
            <person name="Woyke T."/>
            <person name="Ryan C.M."/>
            <person name="Banfield J.F."/>
        </authorList>
    </citation>
    <scope>NUCLEOTIDE SEQUENCE [LARGE SCALE GENOMIC DNA]</scope>
</reference>
<keyword evidence="5" id="KW-0560">Oxidoreductase</keyword>
<evidence type="ECO:0000313" key="7">
    <source>
        <dbReference type="Proteomes" id="UP000228568"/>
    </source>
</evidence>
<dbReference type="EMBL" id="PFPK01000002">
    <property type="protein sequence ID" value="PIZ95882.1"/>
    <property type="molecule type" value="Genomic_DNA"/>
</dbReference>
<comment type="similarity">
    <text evidence="2">Belongs to the nitroreductase family.</text>
</comment>
<comment type="cofactor">
    <cofactor evidence="1">
        <name>FMN</name>
        <dbReference type="ChEBI" id="CHEBI:58210"/>
    </cofactor>
</comment>
<name>A0A2M7VAI0_9BACT</name>
<accession>A0A2M7VAI0</accession>
<organism evidence="6 7">
    <name type="scientific">Candidatus Magasanikbacteria bacterium CG_4_10_14_0_2_um_filter_37_12</name>
    <dbReference type="NCBI Taxonomy" id="1974637"/>
    <lineage>
        <taxon>Bacteria</taxon>
        <taxon>Candidatus Magasanikiibacteriota</taxon>
    </lineage>
</organism>
<dbReference type="Gene3D" id="3.40.109.30">
    <property type="entry name" value="putative nitroreductase (tm1586), domain 2"/>
    <property type="match status" value="1"/>
</dbReference>
<evidence type="ECO:0000313" key="6">
    <source>
        <dbReference type="EMBL" id="PIZ95882.1"/>
    </source>
</evidence>
<dbReference type="SUPFAM" id="SSF55469">
    <property type="entry name" value="FMN-dependent nitroreductase-like"/>
    <property type="match status" value="2"/>
</dbReference>
<dbReference type="GO" id="GO:0016491">
    <property type="term" value="F:oxidoreductase activity"/>
    <property type="evidence" value="ECO:0007669"/>
    <property type="project" value="UniProtKB-KW"/>
</dbReference>
<sequence>MLNNAKKIRQINRADFFNLGNFTEKIKFLLRYAILAPSTHNIQPWKFSIKEKSCLCFVDKKLYLPYGDPKTQNSYISLGGTIENLILVAKYYNFFDHLDYNYDKSGTFFVEVFFKEGVGMDENFTSFEETIKNRVNVRGVFEEKDIGLSVLDELLDELTKAKSVFGVDAYLITDKNKIKEIAKLTAKGMQTAHSNKDFRKEMSLYINNNLSSRKYGIHGFSMKAPLLFSFILPSVIKWFDMGKILGKLNFKSISSAPLICVLSGGDDTPVAWTKVGRLAQHLTLISQNHNLRTSIYVAAIEMGYENELMKIIGADKKPHFLFCVGYMKSKARITPRLEVENKLTR</sequence>
<proteinExistence type="inferred from homology"/>
<dbReference type="InterPro" id="IPR000415">
    <property type="entry name" value="Nitroreductase-like"/>
</dbReference>